<dbReference type="Proteomes" id="UP001586593">
    <property type="component" value="Unassembled WGS sequence"/>
</dbReference>
<evidence type="ECO:0000313" key="2">
    <source>
        <dbReference type="Proteomes" id="UP001586593"/>
    </source>
</evidence>
<comment type="caution">
    <text evidence="1">The sequence shown here is derived from an EMBL/GenBank/DDBJ whole genome shotgun (WGS) entry which is preliminary data.</text>
</comment>
<reference evidence="1 2" key="1">
    <citation type="journal article" date="2024" name="Commun. Biol.">
        <title>Comparative genomic analysis of thermophilic fungi reveals convergent evolutionary adaptations and gene losses.</title>
        <authorList>
            <person name="Steindorff A.S."/>
            <person name="Aguilar-Pontes M.V."/>
            <person name="Robinson A.J."/>
            <person name="Andreopoulos B."/>
            <person name="LaButti K."/>
            <person name="Kuo A."/>
            <person name="Mondo S."/>
            <person name="Riley R."/>
            <person name="Otillar R."/>
            <person name="Haridas S."/>
            <person name="Lipzen A."/>
            <person name="Grimwood J."/>
            <person name="Schmutz J."/>
            <person name="Clum A."/>
            <person name="Reid I.D."/>
            <person name="Moisan M.C."/>
            <person name="Butler G."/>
            <person name="Nguyen T.T.M."/>
            <person name="Dewar K."/>
            <person name="Conant G."/>
            <person name="Drula E."/>
            <person name="Henrissat B."/>
            <person name="Hansel C."/>
            <person name="Singer S."/>
            <person name="Hutchinson M.I."/>
            <person name="de Vries R.P."/>
            <person name="Natvig D.O."/>
            <person name="Powell A.J."/>
            <person name="Tsang A."/>
            <person name="Grigoriev I.V."/>
        </authorList>
    </citation>
    <scope>NUCLEOTIDE SEQUENCE [LARGE SCALE GENOMIC DNA]</scope>
    <source>
        <strain evidence="1 2">ATCC 24622</strain>
    </source>
</reference>
<evidence type="ECO:0000313" key="1">
    <source>
        <dbReference type="EMBL" id="KAL1879934.1"/>
    </source>
</evidence>
<sequence>MSGFPKLIPAFTTQIVLEPPSSVGSGSRGSSLLHVTFSKDSGFLRSEPSYPVRVDAVFVHGADFIKLDPDGRHARLDVQSLLRDKIVPNGFIRFNYTGTVDMSSSAGKVLRNDPDAQSTDYGDIFSHVSFETGSPELIQLEEKVFVGAGHFILEPGQPLIVEYKIAEVVS</sequence>
<dbReference type="Gene3D" id="2.40.160.20">
    <property type="match status" value="1"/>
</dbReference>
<dbReference type="Pfam" id="PF11578">
    <property type="entry name" value="DUF3237"/>
    <property type="match status" value="1"/>
</dbReference>
<accession>A0ABR3XWN0</accession>
<dbReference type="EMBL" id="JAZHXJ010000038">
    <property type="protein sequence ID" value="KAL1879934.1"/>
    <property type="molecule type" value="Genomic_DNA"/>
</dbReference>
<name>A0ABR3XWN0_9PEZI</name>
<organism evidence="1 2">
    <name type="scientific">Phialemonium thermophilum</name>
    <dbReference type="NCBI Taxonomy" id="223376"/>
    <lineage>
        <taxon>Eukaryota</taxon>
        <taxon>Fungi</taxon>
        <taxon>Dikarya</taxon>
        <taxon>Ascomycota</taxon>
        <taxon>Pezizomycotina</taxon>
        <taxon>Sordariomycetes</taxon>
        <taxon>Sordariomycetidae</taxon>
        <taxon>Cephalothecales</taxon>
        <taxon>Cephalothecaceae</taxon>
        <taxon>Phialemonium</taxon>
    </lineage>
</organism>
<protein>
    <submittedName>
        <fullName evidence="1">Uncharacterized protein</fullName>
    </submittedName>
</protein>
<gene>
    <name evidence="1" type="ORF">VTK73DRAFT_6630</name>
</gene>
<proteinExistence type="predicted"/>
<keyword evidence="2" id="KW-1185">Reference proteome</keyword>